<dbReference type="InterPro" id="IPR002156">
    <property type="entry name" value="RNaseH_domain"/>
</dbReference>
<accession>A0A7J9C4A8</accession>
<proteinExistence type="predicted"/>
<dbReference type="AlphaFoldDB" id="A0A7J9C4A8"/>
<evidence type="ECO:0000313" key="2">
    <source>
        <dbReference type="EMBL" id="MBA0743311.1"/>
    </source>
</evidence>
<dbReference type="EMBL" id="JABEZY010000008">
    <property type="protein sequence ID" value="MBA0743311.1"/>
    <property type="molecule type" value="Genomic_DNA"/>
</dbReference>
<dbReference type="OrthoDB" id="977686at2759"/>
<evidence type="ECO:0000259" key="1">
    <source>
        <dbReference type="Pfam" id="PF13456"/>
    </source>
</evidence>
<dbReference type="Proteomes" id="UP000593579">
    <property type="component" value="Unassembled WGS sequence"/>
</dbReference>
<evidence type="ECO:0000313" key="3">
    <source>
        <dbReference type="Proteomes" id="UP000593579"/>
    </source>
</evidence>
<dbReference type="GO" id="GO:0003676">
    <property type="term" value="F:nucleic acid binding"/>
    <property type="evidence" value="ECO:0007669"/>
    <property type="project" value="InterPro"/>
</dbReference>
<dbReference type="Pfam" id="PF13456">
    <property type="entry name" value="RVT_3"/>
    <property type="match status" value="1"/>
</dbReference>
<name>A0A7J9C4A8_GOSGO</name>
<organism evidence="2 3">
    <name type="scientific">Gossypium gossypioides</name>
    <name type="common">Mexican cotton</name>
    <name type="synonym">Selera gossypioides</name>
    <dbReference type="NCBI Taxonomy" id="34282"/>
    <lineage>
        <taxon>Eukaryota</taxon>
        <taxon>Viridiplantae</taxon>
        <taxon>Streptophyta</taxon>
        <taxon>Embryophyta</taxon>
        <taxon>Tracheophyta</taxon>
        <taxon>Spermatophyta</taxon>
        <taxon>Magnoliopsida</taxon>
        <taxon>eudicotyledons</taxon>
        <taxon>Gunneridae</taxon>
        <taxon>Pentapetalae</taxon>
        <taxon>rosids</taxon>
        <taxon>malvids</taxon>
        <taxon>Malvales</taxon>
        <taxon>Malvaceae</taxon>
        <taxon>Malvoideae</taxon>
        <taxon>Gossypium</taxon>
    </lineage>
</organism>
<dbReference type="GO" id="GO:0004523">
    <property type="term" value="F:RNA-DNA hybrid ribonuclease activity"/>
    <property type="evidence" value="ECO:0007669"/>
    <property type="project" value="InterPro"/>
</dbReference>
<reference evidence="2 3" key="1">
    <citation type="journal article" date="2019" name="Genome Biol. Evol.">
        <title>Insights into the evolution of the New World diploid cottons (Gossypium, subgenus Houzingenia) based on genome sequencing.</title>
        <authorList>
            <person name="Grover C.E."/>
            <person name="Arick M.A. 2nd"/>
            <person name="Thrash A."/>
            <person name="Conover J.L."/>
            <person name="Sanders W.S."/>
            <person name="Peterson D.G."/>
            <person name="Frelichowski J.E."/>
            <person name="Scheffler J.A."/>
            <person name="Scheffler B.E."/>
            <person name="Wendel J.F."/>
        </authorList>
    </citation>
    <scope>NUCLEOTIDE SEQUENCE [LARGE SCALE GENOMIC DNA]</scope>
    <source>
        <strain evidence="2">5</strain>
        <tissue evidence="2">Leaf</tissue>
    </source>
</reference>
<gene>
    <name evidence="2" type="ORF">Gogos_006005</name>
</gene>
<feature type="domain" description="RNase H type-1" evidence="1">
    <location>
        <begin position="27"/>
        <end position="76"/>
    </location>
</feature>
<keyword evidence="3" id="KW-1185">Reference proteome</keyword>
<comment type="caution">
    <text evidence="2">The sequence shown here is derived from an EMBL/GenBank/DDBJ whole genome shotgun (WGS) entry which is preliminary data.</text>
</comment>
<protein>
    <recommendedName>
        <fullName evidence="1">RNase H type-1 domain-containing protein</fullName>
    </recommendedName>
</protein>
<sequence>MFRWYKVRDFTKNPFSKTYGGFKNSNKEMSGDFHSKSAIGAIIRDIQNKKSDFQELIFLYIHRSENSYAHRLAKNALEKGETTYLRGEELDSHAFASVGIWSRNPN</sequence>